<protein>
    <recommendedName>
        <fullName evidence="5">ABC-type uncharacterized transport system domain-containing protein</fullName>
    </recommendedName>
</protein>
<dbReference type="GO" id="GO:0042073">
    <property type="term" value="P:intraciliary transport"/>
    <property type="evidence" value="ECO:0007669"/>
    <property type="project" value="TreeGrafter"/>
</dbReference>
<accession>A0A1Y2BQ39</accession>
<dbReference type="Pfam" id="PF23355">
    <property type="entry name" value="IFT52_GIFT"/>
    <property type="match status" value="1"/>
</dbReference>
<dbReference type="InterPro" id="IPR039975">
    <property type="entry name" value="IFT52"/>
</dbReference>
<dbReference type="GO" id="GO:0005929">
    <property type="term" value="C:cilium"/>
    <property type="evidence" value="ECO:0007669"/>
    <property type="project" value="TreeGrafter"/>
</dbReference>
<dbReference type="PANTHER" id="PTHR12969">
    <property type="entry name" value="NGD5/OSM-6/IFT52"/>
    <property type="match status" value="1"/>
</dbReference>
<feature type="domain" description="IFT52 GIFT" evidence="2">
    <location>
        <begin position="2"/>
        <end position="212"/>
    </location>
</feature>
<dbReference type="InterPro" id="IPR055458">
    <property type="entry name" value="IFT52_GIFT"/>
</dbReference>
<dbReference type="Gene3D" id="6.10.250.2800">
    <property type="match status" value="1"/>
</dbReference>
<dbReference type="Pfam" id="PF21178">
    <property type="entry name" value="Itf52_C"/>
    <property type="match status" value="1"/>
</dbReference>
<evidence type="ECO:0008006" key="5">
    <source>
        <dbReference type="Google" id="ProtNLM"/>
    </source>
</evidence>
<gene>
    <name evidence="3" type="ORF">BCR33DRAFT_721791</name>
</gene>
<feature type="domain" description="Intraflagellar transport protein 52 C-terminal" evidence="1">
    <location>
        <begin position="288"/>
        <end position="339"/>
    </location>
</feature>
<dbReference type="GO" id="GO:0005814">
    <property type="term" value="C:centriole"/>
    <property type="evidence" value="ECO:0007669"/>
    <property type="project" value="TreeGrafter"/>
</dbReference>
<dbReference type="Proteomes" id="UP000193642">
    <property type="component" value="Unassembled WGS sequence"/>
</dbReference>
<dbReference type="PANTHER" id="PTHR12969:SF7">
    <property type="entry name" value="INTRAFLAGELLAR TRANSPORT PROTEIN 52 HOMOLOG"/>
    <property type="match status" value="1"/>
</dbReference>
<dbReference type="InterPro" id="IPR048643">
    <property type="entry name" value="Itf52_C"/>
</dbReference>
<dbReference type="AlphaFoldDB" id="A0A1Y2BQ39"/>
<dbReference type="STRING" id="329046.A0A1Y2BQ39"/>
<sequence length="351" mass="38948">MSKLSDTSLLIFGAPREKFSMSEFGALKTFLERGGSILYLSGEGGESEYNTNFNYLLEEYGMVVNPDCVTRTVFYKYFHPKEVFVSNGILNREINRAAGKKAPLTASAKQGGIVGGGGDHHDHKNHTGLTFVYPYGATLTVQKPSVPLLSTGTVSYPLNRPIAAAYISPKQKGKIVVIGSGLMFSDAYIEKEENAKLLDVLINLLTTHDKNLRCCLLESEDVPKDFTTLFDVKLFGFDTGLVPDAEPLSLIQPQFETPLPPLQPAVFPPALRELPPPALDLFDLDEHFASERVRLAQLTNKCNDDDLEYYIRECGEILGVNEKLPEGERSARNVLEHVFASIVNWKKLNQM</sequence>
<proteinExistence type="predicted"/>
<organism evidence="3 4">
    <name type="scientific">Rhizoclosmatium globosum</name>
    <dbReference type="NCBI Taxonomy" id="329046"/>
    <lineage>
        <taxon>Eukaryota</taxon>
        <taxon>Fungi</taxon>
        <taxon>Fungi incertae sedis</taxon>
        <taxon>Chytridiomycota</taxon>
        <taxon>Chytridiomycota incertae sedis</taxon>
        <taxon>Chytridiomycetes</taxon>
        <taxon>Chytridiales</taxon>
        <taxon>Chytriomycetaceae</taxon>
        <taxon>Rhizoclosmatium</taxon>
    </lineage>
</organism>
<dbReference type="CDD" id="cd23683">
    <property type="entry name" value="IFT52_CTD"/>
    <property type="match status" value="1"/>
</dbReference>
<keyword evidence="4" id="KW-1185">Reference proteome</keyword>
<evidence type="ECO:0000313" key="4">
    <source>
        <dbReference type="Proteomes" id="UP000193642"/>
    </source>
</evidence>
<dbReference type="OrthoDB" id="10259368at2759"/>
<reference evidence="3 4" key="1">
    <citation type="submission" date="2016-07" db="EMBL/GenBank/DDBJ databases">
        <title>Pervasive Adenine N6-methylation of Active Genes in Fungi.</title>
        <authorList>
            <consortium name="DOE Joint Genome Institute"/>
            <person name="Mondo S.J."/>
            <person name="Dannebaum R.O."/>
            <person name="Kuo R.C."/>
            <person name="Labutti K."/>
            <person name="Haridas S."/>
            <person name="Kuo A."/>
            <person name="Salamov A."/>
            <person name="Ahrendt S.R."/>
            <person name="Lipzen A."/>
            <person name="Sullivan W."/>
            <person name="Andreopoulos W.B."/>
            <person name="Clum A."/>
            <person name="Lindquist E."/>
            <person name="Daum C."/>
            <person name="Ramamoorthy G.K."/>
            <person name="Gryganskyi A."/>
            <person name="Culley D."/>
            <person name="Magnuson J.K."/>
            <person name="James T.Y."/>
            <person name="O'Malley M.A."/>
            <person name="Stajich J.E."/>
            <person name="Spatafora J.W."/>
            <person name="Visel A."/>
            <person name="Grigoriev I.V."/>
        </authorList>
    </citation>
    <scope>NUCLEOTIDE SEQUENCE [LARGE SCALE GENOMIC DNA]</scope>
    <source>
        <strain evidence="3 4">JEL800</strain>
    </source>
</reference>
<comment type="caution">
    <text evidence="3">The sequence shown here is derived from an EMBL/GenBank/DDBJ whole genome shotgun (WGS) entry which is preliminary data.</text>
</comment>
<evidence type="ECO:0000259" key="2">
    <source>
        <dbReference type="Pfam" id="PF23355"/>
    </source>
</evidence>
<evidence type="ECO:0000259" key="1">
    <source>
        <dbReference type="Pfam" id="PF21178"/>
    </source>
</evidence>
<dbReference type="GO" id="GO:0030992">
    <property type="term" value="C:intraciliary transport particle B"/>
    <property type="evidence" value="ECO:0007669"/>
    <property type="project" value="TreeGrafter"/>
</dbReference>
<name>A0A1Y2BQ39_9FUNG</name>
<evidence type="ECO:0000313" key="3">
    <source>
        <dbReference type="EMBL" id="ORY36862.1"/>
    </source>
</evidence>
<dbReference type="GO" id="GO:0060271">
    <property type="term" value="P:cilium assembly"/>
    <property type="evidence" value="ECO:0007669"/>
    <property type="project" value="TreeGrafter"/>
</dbReference>
<dbReference type="EMBL" id="MCGO01000053">
    <property type="protein sequence ID" value="ORY36862.1"/>
    <property type="molecule type" value="Genomic_DNA"/>
</dbReference>